<organism evidence="2 3">
    <name type="scientific">Eoetvoesiella caeni</name>
    <dbReference type="NCBI Taxonomy" id="645616"/>
    <lineage>
        <taxon>Bacteria</taxon>
        <taxon>Pseudomonadati</taxon>
        <taxon>Pseudomonadota</taxon>
        <taxon>Betaproteobacteria</taxon>
        <taxon>Burkholderiales</taxon>
        <taxon>Alcaligenaceae</taxon>
        <taxon>Eoetvoesiella</taxon>
    </lineage>
</organism>
<proteinExistence type="predicted"/>
<feature type="transmembrane region" description="Helical" evidence="1">
    <location>
        <begin position="46"/>
        <end position="65"/>
    </location>
</feature>
<dbReference type="RefSeq" id="WP_113935211.1">
    <property type="nucleotide sequence ID" value="NZ_JACCEU010000024.1"/>
</dbReference>
<keyword evidence="1" id="KW-0472">Membrane</keyword>
<dbReference type="EMBL" id="QNRQ01000020">
    <property type="protein sequence ID" value="RBP35117.1"/>
    <property type="molecule type" value="Genomic_DNA"/>
</dbReference>
<protein>
    <submittedName>
        <fullName evidence="2">Uncharacterized protein</fullName>
    </submittedName>
</protein>
<sequence>MNKIEMLMLAVAAITVLIGLGQLIIAFSQIGTSRNTEKRRPRQSRFMWFLIALQGVIGAIGVVYFDRYVEVPSKLDLYGFGVSIFSVSCAYAVAMARLVFMRHTKNMLALSRQIIELGLKVERMERTIADELPSFR</sequence>
<reference evidence="2 3" key="1">
    <citation type="submission" date="2018-06" db="EMBL/GenBank/DDBJ databases">
        <title>Genomic Encyclopedia of Type Strains, Phase IV (KMG-IV): sequencing the most valuable type-strain genomes for metagenomic binning, comparative biology and taxonomic classification.</title>
        <authorList>
            <person name="Goeker M."/>
        </authorList>
    </citation>
    <scope>NUCLEOTIDE SEQUENCE [LARGE SCALE GENOMIC DNA]</scope>
    <source>
        <strain evidence="2 3">DSM 25520</strain>
    </source>
</reference>
<keyword evidence="1" id="KW-1133">Transmembrane helix</keyword>
<dbReference type="Proteomes" id="UP000253628">
    <property type="component" value="Unassembled WGS sequence"/>
</dbReference>
<gene>
    <name evidence="2" type="ORF">DFR37_12045</name>
</gene>
<accession>A0A366H0U7</accession>
<evidence type="ECO:0000313" key="3">
    <source>
        <dbReference type="Proteomes" id="UP000253628"/>
    </source>
</evidence>
<keyword evidence="1" id="KW-0812">Transmembrane</keyword>
<dbReference type="AlphaFoldDB" id="A0A366H0U7"/>
<name>A0A366H0U7_9BURK</name>
<evidence type="ECO:0000313" key="2">
    <source>
        <dbReference type="EMBL" id="RBP35117.1"/>
    </source>
</evidence>
<keyword evidence="3" id="KW-1185">Reference proteome</keyword>
<feature type="transmembrane region" description="Helical" evidence="1">
    <location>
        <begin position="6"/>
        <end position="25"/>
    </location>
</feature>
<evidence type="ECO:0000256" key="1">
    <source>
        <dbReference type="SAM" id="Phobius"/>
    </source>
</evidence>
<comment type="caution">
    <text evidence="2">The sequence shown here is derived from an EMBL/GenBank/DDBJ whole genome shotgun (WGS) entry which is preliminary data.</text>
</comment>
<feature type="transmembrane region" description="Helical" evidence="1">
    <location>
        <begin position="77"/>
        <end position="100"/>
    </location>
</feature>